<evidence type="ECO:0000313" key="12">
    <source>
        <dbReference type="Proteomes" id="UP001646157"/>
    </source>
</evidence>
<dbReference type="Pfam" id="PF00697">
    <property type="entry name" value="PRAI"/>
    <property type="match status" value="1"/>
</dbReference>
<dbReference type="NCBIfam" id="NF002298">
    <property type="entry name" value="PRK01222.1-4"/>
    <property type="match status" value="1"/>
</dbReference>
<protein>
    <recommendedName>
        <fullName evidence="4 9">N-(5'-phosphoribosyl)anthranilate isomerase</fullName>
        <shortName evidence="9">PRAI</shortName>
        <ecNumber evidence="3 9">5.3.1.24</ecNumber>
    </recommendedName>
</protein>
<dbReference type="HAMAP" id="MF_00135">
    <property type="entry name" value="PRAI"/>
    <property type="match status" value="1"/>
</dbReference>
<keyword evidence="8 9" id="KW-0413">Isomerase</keyword>
<dbReference type="PANTHER" id="PTHR42894:SF1">
    <property type="entry name" value="N-(5'-PHOSPHORIBOSYL)ANTHRANILATE ISOMERASE"/>
    <property type="match status" value="1"/>
</dbReference>
<evidence type="ECO:0000313" key="11">
    <source>
        <dbReference type="EMBL" id="MBM7584165.1"/>
    </source>
</evidence>
<reference evidence="11 12" key="1">
    <citation type="submission" date="2021-01" db="EMBL/GenBank/DDBJ databases">
        <title>Genomic Encyclopedia of Type Strains, Phase IV (KMG-IV): sequencing the most valuable type-strain genomes for metagenomic binning, comparative biology and taxonomic classification.</title>
        <authorList>
            <person name="Goeker M."/>
        </authorList>
    </citation>
    <scope>NUCLEOTIDE SEQUENCE [LARGE SCALE GENOMIC DNA]</scope>
    <source>
        <strain evidence="11 12">DSM 24834</strain>
    </source>
</reference>
<evidence type="ECO:0000256" key="7">
    <source>
        <dbReference type="ARBA" id="ARBA00023141"/>
    </source>
</evidence>
<comment type="caution">
    <text evidence="11">The sequence shown here is derived from an EMBL/GenBank/DDBJ whole genome shotgun (WGS) entry which is preliminary data.</text>
</comment>
<dbReference type="InterPro" id="IPR013785">
    <property type="entry name" value="Aldolase_TIM"/>
</dbReference>
<keyword evidence="12" id="KW-1185">Reference proteome</keyword>
<evidence type="ECO:0000256" key="1">
    <source>
        <dbReference type="ARBA" id="ARBA00001164"/>
    </source>
</evidence>
<keyword evidence="6 9" id="KW-0822">Tryptophan biosynthesis</keyword>
<gene>
    <name evidence="9" type="primary">trpF</name>
    <name evidence="11" type="ORF">JOC86_000702</name>
</gene>
<dbReference type="InterPro" id="IPR011060">
    <property type="entry name" value="RibuloseP-bd_barrel"/>
</dbReference>
<evidence type="ECO:0000256" key="4">
    <source>
        <dbReference type="ARBA" id="ARBA00022272"/>
    </source>
</evidence>
<dbReference type="InterPro" id="IPR001240">
    <property type="entry name" value="PRAI_dom"/>
</dbReference>
<evidence type="ECO:0000256" key="3">
    <source>
        <dbReference type="ARBA" id="ARBA00012572"/>
    </source>
</evidence>
<dbReference type="Gene3D" id="3.20.20.70">
    <property type="entry name" value="Aldolase class I"/>
    <property type="match status" value="1"/>
</dbReference>
<keyword evidence="5 9" id="KW-0028">Amino-acid biosynthesis</keyword>
<comment type="similarity">
    <text evidence="9">Belongs to the TrpF family.</text>
</comment>
<dbReference type="PANTHER" id="PTHR42894">
    <property type="entry name" value="N-(5'-PHOSPHORIBOSYL)ANTHRANILATE ISOMERASE"/>
    <property type="match status" value="1"/>
</dbReference>
<organism evidence="11 12">
    <name type="scientific">Rossellomorea pakistanensis</name>
    <dbReference type="NCBI Taxonomy" id="992288"/>
    <lineage>
        <taxon>Bacteria</taxon>
        <taxon>Bacillati</taxon>
        <taxon>Bacillota</taxon>
        <taxon>Bacilli</taxon>
        <taxon>Bacillales</taxon>
        <taxon>Bacillaceae</taxon>
        <taxon>Rossellomorea</taxon>
    </lineage>
</organism>
<dbReference type="Proteomes" id="UP001646157">
    <property type="component" value="Unassembled WGS sequence"/>
</dbReference>
<comment type="pathway">
    <text evidence="2 9">Amino-acid biosynthesis; L-tryptophan biosynthesis; L-tryptophan from chorismate: step 3/5.</text>
</comment>
<evidence type="ECO:0000259" key="10">
    <source>
        <dbReference type="Pfam" id="PF00697"/>
    </source>
</evidence>
<name>A0ABS2N8H4_9BACI</name>
<evidence type="ECO:0000256" key="5">
    <source>
        <dbReference type="ARBA" id="ARBA00022605"/>
    </source>
</evidence>
<evidence type="ECO:0000256" key="9">
    <source>
        <dbReference type="HAMAP-Rule" id="MF_00135"/>
    </source>
</evidence>
<comment type="catalytic activity">
    <reaction evidence="1 9">
        <text>N-(5-phospho-beta-D-ribosyl)anthranilate = 1-(2-carboxyphenylamino)-1-deoxy-D-ribulose 5-phosphate</text>
        <dbReference type="Rhea" id="RHEA:21540"/>
        <dbReference type="ChEBI" id="CHEBI:18277"/>
        <dbReference type="ChEBI" id="CHEBI:58613"/>
        <dbReference type="EC" id="5.3.1.24"/>
    </reaction>
</comment>
<dbReference type="InterPro" id="IPR044643">
    <property type="entry name" value="TrpF_fam"/>
</dbReference>
<feature type="domain" description="N-(5'phosphoribosyl) anthranilate isomerase (PRAI)" evidence="10">
    <location>
        <begin position="4"/>
        <end position="197"/>
    </location>
</feature>
<accession>A0ABS2N8H4</accession>
<dbReference type="GO" id="GO:0016853">
    <property type="term" value="F:isomerase activity"/>
    <property type="evidence" value="ECO:0007669"/>
    <property type="project" value="UniProtKB-KW"/>
</dbReference>
<dbReference type="EC" id="5.3.1.24" evidence="3 9"/>
<evidence type="ECO:0000256" key="2">
    <source>
        <dbReference type="ARBA" id="ARBA00004664"/>
    </source>
</evidence>
<sequence>MTHVKVCGIREYEHAIAAADAGVDALGFVFAESKRKVSLKQAQSISKRLPDHVKKIGVFVNASREELAESYEFAGLDFVQLHGNESPLFCEQLNLPFIKAFRIKGEDDIDRIKEFENASYYLLDSASGPYQGGNGTQFNWEFLNEKEVDHNKLILAGGLNQDNLQKAIEIVQPTMVDVSSGVETNGIKDIHKIKRFIGLAKQF</sequence>
<dbReference type="EMBL" id="JAFBDZ010000001">
    <property type="protein sequence ID" value="MBM7584165.1"/>
    <property type="molecule type" value="Genomic_DNA"/>
</dbReference>
<evidence type="ECO:0000256" key="6">
    <source>
        <dbReference type="ARBA" id="ARBA00022822"/>
    </source>
</evidence>
<proteinExistence type="inferred from homology"/>
<dbReference type="RefSeq" id="WP_205168349.1">
    <property type="nucleotide sequence ID" value="NZ_JAFBDZ010000001.1"/>
</dbReference>
<dbReference type="SUPFAM" id="SSF51366">
    <property type="entry name" value="Ribulose-phoshate binding barrel"/>
    <property type="match status" value="1"/>
</dbReference>
<evidence type="ECO:0000256" key="8">
    <source>
        <dbReference type="ARBA" id="ARBA00023235"/>
    </source>
</evidence>
<dbReference type="CDD" id="cd00405">
    <property type="entry name" value="PRAI"/>
    <property type="match status" value="1"/>
</dbReference>
<keyword evidence="7 9" id="KW-0057">Aromatic amino acid biosynthesis</keyword>